<organism evidence="4 5">
    <name type="scientific">Marinobacter adhaerens</name>
    <dbReference type="NCBI Taxonomy" id="1033846"/>
    <lineage>
        <taxon>Bacteria</taxon>
        <taxon>Pseudomonadati</taxon>
        <taxon>Pseudomonadota</taxon>
        <taxon>Gammaproteobacteria</taxon>
        <taxon>Pseudomonadales</taxon>
        <taxon>Marinobacteraceae</taxon>
        <taxon>Marinobacter</taxon>
    </lineage>
</organism>
<keyword evidence="2 4" id="KW-0378">Hydrolase</keyword>
<protein>
    <submittedName>
        <fullName evidence="4">Alpha/beta hydrolase</fullName>
    </submittedName>
</protein>
<reference evidence="4 5" key="1">
    <citation type="submission" date="2020-03" db="EMBL/GenBank/DDBJ databases">
        <title>Metagenomic, metatranscriptomic, and metabolomic analyses revealed the key microbes and metabolic features during the fermentation of ganjang, Korean traditional soy sauce.</title>
        <authorList>
            <person name="Chun B.H."/>
            <person name="Jeon C.O."/>
        </authorList>
    </citation>
    <scope>NUCLEOTIDE SEQUENCE [LARGE SCALE GENOMIC DNA]</scope>
    <source>
        <strain evidence="4 5">KG14</strain>
    </source>
</reference>
<evidence type="ECO:0000256" key="1">
    <source>
        <dbReference type="ARBA" id="ARBA00008645"/>
    </source>
</evidence>
<dbReference type="GO" id="GO:0016787">
    <property type="term" value="F:hydrolase activity"/>
    <property type="evidence" value="ECO:0007669"/>
    <property type="project" value="UniProtKB-KW"/>
</dbReference>
<comment type="similarity">
    <text evidence="1">Belongs to the AB hydrolase superfamily.</text>
</comment>
<evidence type="ECO:0000256" key="2">
    <source>
        <dbReference type="ARBA" id="ARBA00022801"/>
    </source>
</evidence>
<dbReference type="GO" id="GO:0016020">
    <property type="term" value="C:membrane"/>
    <property type="evidence" value="ECO:0007669"/>
    <property type="project" value="TreeGrafter"/>
</dbReference>
<dbReference type="SUPFAM" id="SSF53474">
    <property type="entry name" value="alpha/beta-Hydrolases"/>
    <property type="match status" value="1"/>
</dbReference>
<dbReference type="InterPro" id="IPR029058">
    <property type="entry name" value="AB_hydrolase_fold"/>
</dbReference>
<dbReference type="PRINTS" id="PR00111">
    <property type="entry name" value="ABHYDROLASE"/>
</dbReference>
<dbReference type="PANTHER" id="PTHR43798:SF14">
    <property type="entry name" value="SERINE HYDROLASE-LIKE PROTEIN DDB_G0286239"/>
    <property type="match status" value="1"/>
</dbReference>
<evidence type="ECO:0000313" key="4">
    <source>
        <dbReference type="EMBL" id="NWN90471.1"/>
    </source>
</evidence>
<sequence length="309" mass="33291">MTNLAFSSDAQAGNAEAREVQWPLQHITLAGLNWGPDESKAASGKLPVIMLHGWLDNSQTFCRIAPELAGTFSLHAVDFAGHGHSGHRPPGQGYQLTDYVADLAELVELHFGGEDQAGQVDIVGHSLGGIVGTLYAATFPERVRKLVMIDSIGAMSRPASDTVPQLRKAIKKRMTGSGRPAVYPDVASAAKVREGGLSPLSHEAALALMPRNLKPEGEGYSWRTDARLRHPSPLMMTEEQVLASLKAVEARTLFLRAREGLLARREGIGARLAAIPQLQVLDMPGGHHCHLDGDTRPVANAVRNFLESE</sequence>
<dbReference type="InterPro" id="IPR050266">
    <property type="entry name" value="AB_hydrolase_sf"/>
</dbReference>
<evidence type="ECO:0000313" key="5">
    <source>
        <dbReference type="Proteomes" id="UP000536442"/>
    </source>
</evidence>
<dbReference type="AlphaFoldDB" id="A0A851HWV3"/>
<dbReference type="Gene3D" id="3.40.50.1820">
    <property type="entry name" value="alpha/beta hydrolase"/>
    <property type="match status" value="1"/>
</dbReference>
<dbReference type="Proteomes" id="UP000536442">
    <property type="component" value="Unassembled WGS sequence"/>
</dbReference>
<gene>
    <name evidence="4" type="ORF">HLV39_03020</name>
</gene>
<dbReference type="Pfam" id="PF00561">
    <property type="entry name" value="Abhydrolase_1"/>
    <property type="match status" value="1"/>
</dbReference>
<dbReference type="InterPro" id="IPR000073">
    <property type="entry name" value="AB_hydrolase_1"/>
</dbReference>
<comment type="caution">
    <text evidence="4">The sequence shown here is derived from an EMBL/GenBank/DDBJ whole genome shotgun (WGS) entry which is preliminary data.</text>
</comment>
<name>A0A851HWV3_9GAMM</name>
<proteinExistence type="inferred from homology"/>
<feature type="domain" description="AB hydrolase-1" evidence="3">
    <location>
        <begin position="47"/>
        <end position="160"/>
    </location>
</feature>
<accession>A0A851HWV3</accession>
<dbReference type="PANTHER" id="PTHR43798">
    <property type="entry name" value="MONOACYLGLYCEROL LIPASE"/>
    <property type="match status" value="1"/>
</dbReference>
<keyword evidence="5" id="KW-1185">Reference proteome</keyword>
<evidence type="ECO:0000259" key="3">
    <source>
        <dbReference type="Pfam" id="PF00561"/>
    </source>
</evidence>
<dbReference type="EMBL" id="JABEVQ010000002">
    <property type="protein sequence ID" value="NWN90471.1"/>
    <property type="molecule type" value="Genomic_DNA"/>
</dbReference>